<organism evidence="1 2">
    <name type="scientific">Pontiella desulfatans</name>
    <dbReference type="NCBI Taxonomy" id="2750659"/>
    <lineage>
        <taxon>Bacteria</taxon>
        <taxon>Pseudomonadati</taxon>
        <taxon>Kiritimatiellota</taxon>
        <taxon>Kiritimatiellia</taxon>
        <taxon>Kiritimatiellales</taxon>
        <taxon>Pontiellaceae</taxon>
        <taxon>Pontiella</taxon>
    </lineage>
</organism>
<dbReference type="AlphaFoldDB" id="A0A6C2TXB4"/>
<name>A0A6C2TXB4_PONDE</name>
<keyword evidence="2" id="KW-1185">Reference proteome</keyword>
<sequence length="126" mass="14491">MGTELCFSSNKSRADITCTGNLDGKGMRKIVERLTAPDMLPRLKQVFLDYTAVEHFEINLADIQYMAEKCNESTQERPQVIAIAVVTRRLLAIRLTRMWQAFTPRANVELEIFPRAEDAESWLEKQ</sequence>
<evidence type="ECO:0000313" key="2">
    <source>
        <dbReference type="Proteomes" id="UP000366872"/>
    </source>
</evidence>
<dbReference type="Proteomes" id="UP000366872">
    <property type="component" value="Unassembled WGS sequence"/>
</dbReference>
<reference evidence="1 2" key="1">
    <citation type="submission" date="2019-04" db="EMBL/GenBank/DDBJ databases">
        <authorList>
            <person name="Van Vliet M D."/>
        </authorList>
    </citation>
    <scope>NUCLEOTIDE SEQUENCE [LARGE SCALE GENOMIC DNA]</scope>
    <source>
        <strain evidence="1 2">F1</strain>
    </source>
</reference>
<evidence type="ECO:0008006" key="3">
    <source>
        <dbReference type="Google" id="ProtNLM"/>
    </source>
</evidence>
<protein>
    <recommendedName>
        <fullName evidence="3">STAS/SEC14 domain-containing protein</fullName>
    </recommendedName>
</protein>
<proteinExistence type="predicted"/>
<accession>A0A6C2TXB4</accession>
<evidence type="ECO:0000313" key="1">
    <source>
        <dbReference type="EMBL" id="VGO12269.1"/>
    </source>
</evidence>
<dbReference type="RefSeq" id="WP_136077951.1">
    <property type="nucleotide sequence ID" value="NZ_CAAHFG010000001.1"/>
</dbReference>
<gene>
    <name evidence="1" type="ORF">PDESU_00820</name>
</gene>
<dbReference type="EMBL" id="CAAHFG010000001">
    <property type="protein sequence ID" value="VGO12269.1"/>
    <property type="molecule type" value="Genomic_DNA"/>
</dbReference>